<keyword evidence="1" id="KW-1133">Transmembrane helix</keyword>
<organism evidence="2">
    <name type="scientific">marine sediment metagenome</name>
    <dbReference type="NCBI Taxonomy" id="412755"/>
    <lineage>
        <taxon>unclassified sequences</taxon>
        <taxon>metagenomes</taxon>
        <taxon>ecological metagenomes</taxon>
    </lineage>
</organism>
<protein>
    <submittedName>
        <fullName evidence="2">Uncharacterized protein</fullName>
    </submittedName>
</protein>
<proteinExistence type="predicted"/>
<keyword evidence="1" id="KW-0472">Membrane</keyword>
<dbReference type="InterPro" id="IPR012652">
    <property type="entry name" value="ThiW"/>
</dbReference>
<comment type="caution">
    <text evidence="2">The sequence shown here is derived from an EMBL/GenBank/DDBJ whole genome shotgun (WGS) entry which is preliminary data.</text>
</comment>
<dbReference type="Pfam" id="PF09512">
    <property type="entry name" value="ThiW"/>
    <property type="match status" value="1"/>
</dbReference>
<reference evidence="2" key="1">
    <citation type="journal article" date="2014" name="Front. Microbiol.">
        <title>High frequency of phylogenetically diverse reductive dehalogenase-homologous genes in deep subseafloor sedimentary metagenomes.</title>
        <authorList>
            <person name="Kawai M."/>
            <person name="Futagami T."/>
            <person name="Toyoda A."/>
            <person name="Takaki Y."/>
            <person name="Nishi S."/>
            <person name="Hori S."/>
            <person name="Arai W."/>
            <person name="Tsubouchi T."/>
            <person name="Morono Y."/>
            <person name="Uchiyama I."/>
            <person name="Ito T."/>
            <person name="Fujiyama A."/>
            <person name="Inagaki F."/>
            <person name="Takami H."/>
        </authorList>
    </citation>
    <scope>NUCLEOTIDE SEQUENCE</scope>
    <source>
        <strain evidence="2">Expedition CK06-06</strain>
    </source>
</reference>
<name>X1HTZ6_9ZZZZ</name>
<evidence type="ECO:0000256" key="1">
    <source>
        <dbReference type="SAM" id="Phobius"/>
    </source>
</evidence>
<accession>X1HTZ6</accession>
<evidence type="ECO:0000313" key="2">
    <source>
        <dbReference type="EMBL" id="GAH57304.1"/>
    </source>
</evidence>
<gene>
    <name evidence="2" type="ORF">S03H2_40521</name>
</gene>
<dbReference type="AlphaFoldDB" id="X1HTZ6"/>
<feature type="transmembrane region" description="Helical" evidence="1">
    <location>
        <begin position="31"/>
        <end position="51"/>
    </location>
</feature>
<dbReference type="EMBL" id="BARU01025129">
    <property type="protein sequence ID" value="GAH57304.1"/>
    <property type="molecule type" value="Genomic_DNA"/>
</dbReference>
<sequence length="61" mass="6091">MINGMMGVLVGLSLACTTALAIAILRFTLGIGSVLAFPGGISGALITGTVMNPSRLSRGVE</sequence>
<keyword evidence="1" id="KW-0812">Transmembrane</keyword>